<organism evidence="1 2">
    <name type="scientific">Chaetomium tenue</name>
    <dbReference type="NCBI Taxonomy" id="1854479"/>
    <lineage>
        <taxon>Eukaryota</taxon>
        <taxon>Fungi</taxon>
        <taxon>Dikarya</taxon>
        <taxon>Ascomycota</taxon>
        <taxon>Pezizomycotina</taxon>
        <taxon>Sordariomycetes</taxon>
        <taxon>Sordariomycetidae</taxon>
        <taxon>Sordariales</taxon>
        <taxon>Chaetomiaceae</taxon>
        <taxon>Chaetomium</taxon>
    </lineage>
</organism>
<dbReference type="EMBL" id="JAGIZQ010000003">
    <property type="protein sequence ID" value="KAH6636805.1"/>
    <property type="molecule type" value="Genomic_DNA"/>
</dbReference>
<gene>
    <name evidence="1" type="ORF">F5144DRAFT_546866</name>
</gene>
<proteinExistence type="predicted"/>
<dbReference type="Proteomes" id="UP000724584">
    <property type="component" value="Unassembled WGS sequence"/>
</dbReference>
<accession>A0ACB7PFP4</accession>
<reference evidence="1 2" key="1">
    <citation type="journal article" date="2021" name="Nat. Commun.">
        <title>Genetic determinants of endophytism in the Arabidopsis root mycobiome.</title>
        <authorList>
            <person name="Mesny F."/>
            <person name="Miyauchi S."/>
            <person name="Thiergart T."/>
            <person name="Pickel B."/>
            <person name="Atanasova L."/>
            <person name="Karlsson M."/>
            <person name="Huettel B."/>
            <person name="Barry K.W."/>
            <person name="Haridas S."/>
            <person name="Chen C."/>
            <person name="Bauer D."/>
            <person name="Andreopoulos W."/>
            <person name="Pangilinan J."/>
            <person name="LaButti K."/>
            <person name="Riley R."/>
            <person name="Lipzen A."/>
            <person name="Clum A."/>
            <person name="Drula E."/>
            <person name="Henrissat B."/>
            <person name="Kohler A."/>
            <person name="Grigoriev I.V."/>
            <person name="Martin F.M."/>
            <person name="Hacquard S."/>
        </authorList>
    </citation>
    <scope>NUCLEOTIDE SEQUENCE [LARGE SCALE GENOMIC DNA]</scope>
    <source>
        <strain evidence="1 2">MPI-SDFR-AT-0079</strain>
    </source>
</reference>
<evidence type="ECO:0000313" key="1">
    <source>
        <dbReference type="EMBL" id="KAH6636805.1"/>
    </source>
</evidence>
<sequence>MRFGRDLHQHRVPAWVESYVSYERVKLLVRAGDEKDGFNAFSARQVAVIHSRIADLEDRYGVSITKARPPASELSQVVVPELEDLQSSLGDIQAVIVQLDWYNRVNQEAIQRLRHKRQRVAGTPPPQSRSSAAEAAKLWNSEPLASLNQFRVAIRTALAVGGPAPTTSLLSQRWLHKRGVDIPDTARRAVAIDDSAALGQLLHQVRPDEDRALLARALLQLATVYGALGCCALLTPLSAGRLAHGKEDADFLHHLVVEIGRRRDGDSSKELDQITRALPESERWVLLHADAVGRLALHYAAAYGLVGAIFTTDAAGETPLDLAVGRGHAATVRTLLEAAVEDIKGDRPEEAVVPQHLGNGSVPLGRLLLAAIQAGSEDVFSILLSTGLRLHEFQNDNGETAMYVAARHGRVEMVRALLLTAVDPNSAESGHQEVFELLVNAGVDQDVRDYDRGWTALDHAAYKGYPAMMKMLRRQPKLGFESEPGGDGLPGNRILSTSVPRLDIDNLPPSASSPRPSNPQSYVFIHPGTLDVYDKVAAVDISPYQAKIAPAVAPDSSLFLEISSLEPPQQQTPAPPCVSQLPILDDWSNRPWGFATQDATNAKVVFRVFSALANEDDGLIGTAIALLSSLRRVLGPGRESLIRHRTIPLLGRLGDFVGTVTFTFMVAHARGTLRPPPTAPQRLERPRSTLIGAHRGLGQNGKQHTNLQMGENTLQFDVQVTKDYVPVIYHDFLVAESGTDIGMHEVTFEQFMAISDAQSGDGAAPPSSLLPPRLPWDEAARPRPQQRRRAGSLHAPRDDVSKALVDRMRHTFDHHDHGFKPNVRGKHIHAPFVTLKELLLKLPADVPFDVELKYPMLSEANDFTMDVFGMEINTFLDCILDVIHEFGGDRPIVFTSFSPEVCMALAMKQQTYPILFLNESCTAKWPTHDIRAISVQTAIHFARGLGINGVVMASDPFVVSPKLVRKVQNRGLICWSFGNMNDDPDNALIQAEAGLEVIIVNHVRRITETLRQRCKIRESLNMKLPN</sequence>
<evidence type="ECO:0000313" key="2">
    <source>
        <dbReference type="Proteomes" id="UP000724584"/>
    </source>
</evidence>
<name>A0ACB7PFP4_9PEZI</name>
<comment type="caution">
    <text evidence="1">The sequence shown here is derived from an EMBL/GenBank/DDBJ whole genome shotgun (WGS) entry which is preliminary data.</text>
</comment>
<protein>
    <submittedName>
        <fullName evidence="1">Glycerophosphoryl diester phosphodiesterase family-domain-containing protein</fullName>
    </submittedName>
</protein>
<keyword evidence="2" id="KW-1185">Reference proteome</keyword>